<keyword evidence="4" id="KW-0547">Nucleotide-binding</keyword>
<accession>A0ABR9D5B8</accession>
<gene>
    <name evidence="6" type="primary">arsA</name>
    <name evidence="6" type="ORF">IE877_16510</name>
</gene>
<evidence type="ECO:0000313" key="7">
    <source>
        <dbReference type="Proteomes" id="UP000652176"/>
    </source>
</evidence>
<comment type="caution">
    <text evidence="6">The sequence shown here is derived from an EMBL/GenBank/DDBJ whole genome shotgun (WGS) entry which is preliminary data.</text>
</comment>
<comment type="similarity">
    <text evidence="1 4">Belongs to the arsA ATPase family.</text>
</comment>
<dbReference type="InterPro" id="IPR003593">
    <property type="entry name" value="AAA+_ATPase"/>
</dbReference>
<dbReference type="NCBIfam" id="TIGR00345">
    <property type="entry name" value="GET3_arsA_TRC40"/>
    <property type="match status" value="1"/>
</dbReference>
<keyword evidence="4" id="KW-0059">Arsenical resistance</keyword>
<dbReference type="Pfam" id="PF02374">
    <property type="entry name" value="ArsA_ATPase"/>
    <property type="match status" value="2"/>
</dbReference>
<dbReference type="InterPro" id="IPR027541">
    <property type="entry name" value="Ars_ATPase"/>
</dbReference>
<name>A0ABR9D5B8_9GAMM</name>
<evidence type="ECO:0000256" key="1">
    <source>
        <dbReference type="ARBA" id="ARBA00011040"/>
    </source>
</evidence>
<feature type="domain" description="AAA+ ATPase" evidence="5">
    <location>
        <begin position="11"/>
        <end position="230"/>
    </location>
</feature>
<dbReference type="InterPro" id="IPR016300">
    <property type="entry name" value="ATPase_ArsA/GET3"/>
</dbReference>
<dbReference type="NCBIfam" id="TIGR04291">
    <property type="entry name" value="arsen_driv_ArsA"/>
    <property type="match status" value="1"/>
</dbReference>
<proteinExistence type="inferred from homology"/>
<evidence type="ECO:0000256" key="3">
    <source>
        <dbReference type="NCBIfam" id="TIGR04291"/>
    </source>
</evidence>
<dbReference type="CDD" id="cd02035">
    <property type="entry name" value="ArsA"/>
    <property type="match status" value="2"/>
</dbReference>
<dbReference type="Gene3D" id="3.40.50.300">
    <property type="entry name" value="P-loop containing nucleotide triphosphate hydrolases"/>
    <property type="match status" value="2"/>
</dbReference>
<dbReference type="EMBL" id="JACXSS010000001">
    <property type="protein sequence ID" value="MBD9357458.1"/>
    <property type="molecule type" value="Genomic_DNA"/>
</dbReference>
<dbReference type="InterPro" id="IPR027417">
    <property type="entry name" value="P-loop_NTPase"/>
</dbReference>
<dbReference type="PANTHER" id="PTHR10803:SF3">
    <property type="entry name" value="ATPASE GET3"/>
    <property type="match status" value="1"/>
</dbReference>
<evidence type="ECO:0000313" key="6">
    <source>
        <dbReference type="EMBL" id="MBD9357458.1"/>
    </source>
</evidence>
<dbReference type="Proteomes" id="UP000652176">
    <property type="component" value="Unassembled WGS sequence"/>
</dbReference>
<comment type="catalytic activity">
    <reaction evidence="2 4">
        <text>arsenite(in) + ATP + H2O = arsenite(out) + ADP + phosphate + H(+)</text>
        <dbReference type="Rhea" id="RHEA:11348"/>
        <dbReference type="ChEBI" id="CHEBI:15377"/>
        <dbReference type="ChEBI" id="CHEBI:15378"/>
        <dbReference type="ChEBI" id="CHEBI:29242"/>
        <dbReference type="ChEBI" id="CHEBI:30616"/>
        <dbReference type="ChEBI" id="CHEBI:43474"/>
        <dbReference type="ChEBI" id="CHEBI:456216"/>
        <dbReference type="EC" id="7.3.2.7"/>
    </reaction>
</comment>
<keyword evidence="4" id="KW-1278">Translocase</keyword>
<dbReference type="SMART" id="SM00382">
    <property type="entry name" value="AAA"/>
    <property type="match status" value="2"/>
</dbReference>
<keyword evidence="7" id="KW-1185">Reference proteome</keyword>
<feature type="domain" description="AAA+ ATPase" evidence="5">
    <location>
        <begin position="329"/>
        <end position="522"/>
    </location>
</feature>
<dbReference type="RefSeq" id="WP_192375737.1">
    <property type="nucleotide sequence ID" value="NZ_CAJHIV010000001.1"/>
</dbReference>
<dbReference type="SUPFAM" id="SSF52540">
    <property type="entry name" value="P-loop containing nucleoside triphosphate hydrolases"/>
    <property type="match status" value="2"/>
</dbReference>
<evidence type="ECO:0000259" key="5">
    <source>
        <dbReference type="SMART" id="SM00382"/>
    </source>
</evidence>
<evidence type="ECO:0000256" key="4">
    <source>
        <dbReference type="PIRNR" id="PIRNR001327"/>
    </source>
</evidence>
<dbReference type="InterPro" id="IPR025723">
    <property type="entry name" value="ArsA/GET3_ATPase-like"/>
</dbReference>
<organism evidence="6 7">
    <name type="scientific">Methylomonas albis</name>
    <dbReference type="NCBI Taxonomy" id="1854563"/>
    <lineage>
        <taxon>Bacteria</taxon>
        <taxon>Pseudomonadati</taxon>
        <taxon>Pseudomonadota</taxon>
        <taxon>Gammaproteobacteria</taxon>
        <taxon>Methylococcales</taxon>
        <taxon>Methylococcaceae</taxon>
        <taxon>Methylomonas</taxon>
    </lineage>
</organism>
<keyword evidence="4" id="KW-0067">ATP-binding</keyword>
<dbReference type="PANTHER" id="PTHR10803">
    <property type="entry name" value="ARSENICAL PUMP-DRIVING ATPASE ARSENITE-TRANSLOCATING ATPASE"/>
    <property type="match status" value="1"/>
</dbReference>
<dbReference type="EC" id="7.3.2.7" evidence="3 4"/>
<sequence length="608" mass="64974">MNSDRKFLDQAPRFLFFTGKGGVGKTSIGCASAVQLADAGKQVLLVSTDPASNVGQVFGIDIGNKITAIPAVSGLAALEIDPQAAAQAYRDRIVGPVRGVLPDSIVKGIEEQLSGACTTEIAAFDEFTALLTDSVLTADYDHIVFDTAPTGHTIRLLQLPGAWSGFLEQGKGDASCLGPLAGLEKQRSQYKAAVDALADPQRSRLILVARAQQSTLREVARTHEELNAIGLSQQYLLINGILPESETAQDRLASAIYRREQNALIHMPAALSGLPTDRIELKPFNLVGLMALGQLLRRSEPLSMPDNDVTPATSAANLSSLVDEIATDGHGLVMLMGKGGVGKTTLAAALAVALARRGLPVHLTTSDPAANLTDTLNGALPDLTVSKIDPHAETERYRQHVLATKGAKLDAPGRALLEEDLRSPCTEEIAVFQAFSRIIREAGRKFVVMDTAPTGHTLLLLDATGAYHREVSRQMGDSQQHFTTPMMQLQDPRQTKVLIVTLAETTPVLEAAQLQNDLRRAGIEPWAWVINNSVAATTVHSPLLRQRAANELSEIAAVANHYASRYALVPLLQDEPTGVERLLALAGDHWGISKTPSPLVPTGHKGEG</sequence>
<reference evidence="6 7" key="1">
    <citation type="submission" date="2020-09" db="EMBL/GenBank/DDBJ databases">
        <title>Methylomonas albis sp. nov. and Methylomonas fluvii sp. nov.: Two cold-adapted methanotrophs from the River Elbe and an amended description of Methylovulum psychrotolerans strain Eb1.</title>
        <authorList>
            <person name="Bussmann I.K."/>
            <person name="Klings K.-W."/>
            <person name="Warnstedt J."/>
            <person name="Hoppert M."/>
            <person name="Saborowski A."/>
            <person name="Horn F."/>
            <person name="Liebner S."/>
        </authorList>
    </citation>
    <scope>NUCLEOTIDE SEQUENCE [LARGE SCALE GENOMIC DNA]</scope>
    <source>
        <strain evidence="6 7">EbA</strain>
    </source>
</reference>
<comment type="function">
    <text evidence="4">Anion-transporting ATPase.</text>
</comment>
<protein>
    <recommendedName>
        <fullName evidence="3 4">Arsenical pump-driving ATPase</fullName>
        <ecNumber evidence="3 4">7.3.2.7</ecNumber>
    </recommendedName>
</protein>
<evidence type="ECO:0000256" key="2">
    <source>
        <dbReference type="ARBA" id="ARBA00052296"/>
    </source>
</evidence>
<dbReference type="PIRSF" id="PIRSF001327">
    <property type="entry name" value="Arsenical_pump-driving_ATPase"/>
    <property type="match status" value="1"/>
</dbReference>